<dbReference type="EMBL" id="WSRS01000047">
    <property type="protein sequence ID" value="MVX59175.1"/>
    <property type="molecule type" value="Genomic_DNA"/>
</dbReference>
<evidence type="ECO:0000313" key="1">
    <source>
        <dbReference type="EMBL" id="MVX59175.1"/>
    </source>
</evidence>
<gene>
    <name evidence="1" type="ORF">E5983_05905</name>
</gene>
<dbReference type="OrthoDB" id="2218700at2"/>
<accession>A0A7X3G8P9</accession>
<evidence type="ECO:0000313" key="2">
    <source>
        <dbReference type="Proteomes" id="UP000461595"/>
    </source>
</evidence>
<evidence type="ECO:0008006" key="3">
    <source>
        <dbReference type="Google" id="ProtNLM"/>
    </source>
</evidence>
<name>A0A7X3G8P9_9STRE</name>
<comment type="caution">
    <text evidence="1">The sequence shown here is derived from an EMBL/GenBank/DDBJ whole genome shotgun (WGS) entry which is preliminary data.</text>
</comment>
<dbReference type="Proteomes" id="UP000461595">
    <property type="component" value="Unassembled WGS sequence"/>
</dbReference>
<organism evidence="1 2">
    <name type="scientific">Streptococcus danieliae</name>
    <dbReference type="NCBI Taxonomy" id="747656"/>
    <lineage>
        <taxon>Bacteria</taxon>
        <taxon>Bacillati</taxon>
        <taxon>Bacillota</taxon>
        <taxon>Bacilli</taxon>
        <taxon>Lactobacillales</taxon>
        <taxon>Streptococcaceae</taxon>
        <taxon>Streptococcus</taxon>
    </lineage>
</organism>
<protein>
    <recommendedName>
        <fullName evidence="3">Phage protein</fullName>
    </recommendedName>
</protein>
<proteinExistence type="predicted"/>
<reference evidence="1 2" key="1">
    <citation type="submission" date="2019-12" db="EMBL/GenBank/DDBJ databases">
        <title>Microbes associate with the intestines of laboratory mice.</title>
        <authorList>
            <person name="Navarre W."/>
            <person name="Wong E."/>
        </authorList>
    </citation>
    <scope>NUCLEOTIDE SEQUENCE [LARGE SCALE GENOMIC DNA]</scope>
    <source>
        <strain evidence="1 2">NM51_B2-22</strain>
    </source>
</reference>
<dbReference type="AlphaFoldDB" id="A0A7X3G8P9"/>
<sequence length="85" mass="9994">MKLKTFSDKAKTYTFTYDFPDFETARVANNALFGYMIGTYEQSVINTTFEGNGRMVVEYVEDRNINRVFKRICDGFKDYCNQPEE</sequence>